<dbReference type="Proteomes" id="UP000015381">
    <property type="component" value="Chromosome I"/>
</dbReference>
<sequence>MPTKRRLMRTFEGDNGEVVLQLEPGEKALESIEAAIEEHDIDTGYVASGIGSLTQLHVHYVSGYDSFPDFPEEDEEIDEYIKEEAAWEVGSLQGAIADGEPHLHITAFDAERDKMLAGHLEPDSIVHALMEIVVQPIEGLELARRPEQMDIPMLQER</sequence>
<evidence type="ECO:0000313" key="5">
    <source>
        <dbReference type="Proteomes" id="UP000015381"/>
    </source>
</evidence>
<dbReference type="Proteomes" id="UP000003861">
    <property type="component" value="Unassembled WGS sequence"/>
</dbReference>
<accession>S6CZ17</accession>
<reference evidence="2 5" key="3">
    <citation type="journal article" date="2014" name="Environ. Microbiol.">
        <title>Halorhabdus tiamatea: proteogenomics and glycosidase activity measurements identify the first cultivated euryarchaeon from a deep-sea anoxic brine lake as potential polysaccharide degrader.</title>
        <authorList>
            <person name="Werner J."/>
            <person name="Ferrer M."/>
            <person name="Michel G."/>
            <person name="Mann A.J."/>
            <person name="Huang S."/>
            <person name="Juarez S."/>
            <person name="Ciordia S."/>
            <person name="Albar J.P."/>
            <person name="Alcaide M."/>
            <person name="La Cono V."/>
            <person name="Yakimov M.M."/>
            <person name="Antunes A."/>
            <person name="Taborda M."/>
            <person name="Da Costa M.S."/>
            <person name="Amann R.I."/>
            <person name="Gloeckner F.O."/>
            <person name="Golyshina O.V."/>
            <person name="Golyshin P.N."/>
            <person name="Teeling H."/>
        </authorList>
    </citation>
    <scope>NUCLEOTIDE SEQUENCE [LARGE SCALE GENOMIC DNA]</scope>
    <source>
        <strain evidence="5">SARL4B</strain>
        <strain evidence="2">Type strain: SARL4B</strain>
    </source>
</reference>
<dbReference type="EMBL" id="HF571520">
    <property type="protein sequence ID" value="CCQ32503.1"/>
    <property type="molecule type" value="Genomic_DNA"/>
</dbReference>
<dbReference type="HOGENOM" id="CLU_114051_4_0_2"/>
<organism evidence="2 5">
    <name type="scientific">Halorhabdus tiamatea SARL4B</name>
    <dbReference type="NCBI Taxonomy" id="1033806"/>
    <lineage>
        <taxon>Archaea</taxon>
        <taxon>Methanobacteriati</taxon>
        <taxon>Methanobacteriota</taxon>
        <taxon>Stenosarchaea group</taxon>
        <taxon>Halobacteria</taxon>
        <taxon>Halobacteriales</taxon>
        <taxon>Haloarculaceae</taxon>
        <taxon>Halorhabdus</taxon>
    </lineage>
</organism>
<keyword evidence="5" id="KW-1185">Reference proteome</keyword>
<name>S6CZ17_9EURY</name>
<evidence type="ECO:0000313" key="4">
    <source>
        <dbReference type="Proteomes" id="UP000003861"/>
    </source>
</evidence>
<dbReference type="KEGG" id="hti:HTIA_0355"/>
<dbReference type="CDD" id="cd11378">
    <property type="entry name" value="DUF296"/>
    <property type="match status" value="1"/>
</dbReference>
<proteinExistence type="predicted"/>
<dbReference type="Pfam" id="PF03479">
    <property type="entry name" value="PCC"/>
    <property type="match status" value="1"/>
</dbReference>
<dbReference type="EMBL" id="AFNT02000030">
    <property type="protein sequence ID" value="ERJ05580.1"/>
    <property type="molecule type" value="Genomic_DNA"/>
</dbReference>
<dbReference type="PROSITE" id="PS51742">
    <property type="entry name" value="PPC"/>
    <property type="match status" value="1"/>
</dbReference>
<protein>
    <recommendedName>
        <fullName evidence="1">PPC domain-containing protein</fullName>
    </recommendedName>
</protein>
<feature type="domain" description="PPC" evidence="1">
    <location>
        <begin position="12"/>
        <end position="157"/>
    </location>
</feature>
<evidence type="ECO:0000313" key="3">
    <source>
        <dbReference type="EMBL" id="ERJ05580.1"/>
    </source>
</evidence>
<gene>
    <name evidence="3" type="ORF">HLRTI_002462</name>
    <name evidence="2" type="ORF">HTIA_0355</name>
</gene>
<reference evidence="3 4" key="1">
    <citation type="journal article" date="2011" name="J. Bacteriol.">
        <title>Genome sequence of Halorhabdus tiamatea, the first archaeon isolated from a deep-sea anoxic brine lake.</title>
        <authorList>
            <person name="Antunes A."/>
            <person name="Alam I."/>
            <person name="Bajic V.B."/>
            <person name="Stingl U."/>
        </authorList>
    </citation>
    <scope>NUCLEOTIDE SEQUENCE [LARGE SCALE GENOMIC DNA]</scope>
    <source>
        <strain evidence="3 4">SARL4B</strain>
    </source>
</reference>
<reference evidence="3 4" key="2">
    <citation type="journal article" date="2013" name="PLoS ONE">
        <title>INDIGO - INtegrated Data Warehouse of MIcrobial GenOmes with Examples from the Red Sea Extremophiles.</title>
        <authorList>
            <person name="Alam I."/>
            <person name="Antunes A."/>
            <person name="Kamau A.A."/>
            <person name="Ba Alawi W."/>
            <person name="Kalkatawi M."/>
            <person name="Stingl U."/>
            <person name="Bajic V.B."/>
        </authorList>
    </citation>
    <scope>NUCLEOTIDE SEQUENCE [LARGE SCALE GENOMIC DNA]</scope>
    <source>
        <strain evidence="3 4">SARL4B</strain>
    </source>
</reference>
<dbReference type="PANTHER" id="PTHR34988:SF1">
    <property type="entry name" value="DNA-BINDING PROTEIN"/>
    <property type="match status" value="1"/>
</dbReference>
<dbReference type="PANTHER" id="PTHR34988">
    <property type="entry name" value="PROTEIN, PUTATIVE-RELATED"/>
    <property type="match status" value="1"/>
</dbReference>
<evidence type="ECO:0000259" key="1">
    <source>
        <dbReference type="PROSITE" id="PS51742"/>
    </source>
</evidence>
<evidence type="ECO:0000313" key="2">
    <source>
        <dbReference type="EMBL" id="CCQ32503.1"/>
    </source>
</evidence>
<dbReference type="SUPFAM" id="SSF117856">
    <property type="entry name" value="AF0104/ALDC/Ptd012-like"/>
    <property type="match status" value="1"/>
</dbReference>
<dbReference type="InterPro" id="IPR005175">
    <property type="entry name" value="PPC_dom"/>
</dbReference>
<dbReference type="eggNOG" id="arCOG04212">
    <property type="taxonomic scope" value="Archaea"/>
</dbReference>
<dbReference type="AlphaFoldDB" id="S6CZ17"/>
<dbReference type="Gene3D" id="3.30.1330.80">
    <property type="entry name" value="Hypothetical protein, similar to alpha- acetolactate decarboxylase, domain 2"/>
    <property type="match status" value="1"/>
</dbReference>
<dbReference type="STRING" id="1033806.HTIA_0355"/>